<name>A0A2K9NPL0_BACTC</name>
<dbReference type="GO" id="GO:0020037">
    <property type="term" value="F:heme binding"/>
    <property type="evidence" value="ECO:0007669"/>
    <property type="project" value="InterPro"/>
</dbReference>
<dbReference type="AlphaFoldDB" id="A0A2K9NPL0"/>
<organism evidence="9 10">
    <name type="scientific">Bacteriovorax stolpii</name>
    <name type="common">Bdellovibrio stolpii</name>
    <dbReference type="NCBI Taxonomy" id="960"/>
    <lineage>
        <taxon>Bacteria</taxon>
        <taxon>Pseudomonadati</taxon>
        <taxon>Bdellovibrionota</taxon>
        <taxon>Bacteriovoracia</taxon>
        <taxon>Bacteriovoracales</taxon>
        <taxon>Bacteriovoracaceae</taxon>
        <taxon>Bacteriovorax</taxon>
    </lineage>
</organism>
<proteinExistence type="inferred from homology"/>
<comment type="cofactor">
    <cofactor evidence="7">
        <name>heme</name>
        <dbReference type="ChEBI" id="CHEBI:30413"/>
    </cofactor>
</comment>
<dbReference type="PANTHER" id="PTHR24291">
    <property type="entry name" value="CYTOCHROME P450 FAMILY 4"/>
    <property type="match status" value="1"/>
</dbReference>
<keyword evidence="3 7" id="KW-0479">Metal-binding</keyword>
<evidence type="ECO:0000256" key="7">
    <source>
        <dbReference type="PIRSR" id="PIRSR602401-1"/>
    </source>
</evidence>
<dbReference type="Pfam" id="PF00067">
    <property type="entry name" value="p450"/>
    <property type="match status" value="1"/>
</dbReference>
<keyword evidence="2 7" id="KW-0349">Heme</keyword>
<evidence type="ECO:0000256" key="6">
    <source>
        <dbReference type="ARBA" id="ARBA00023033"/>
    </source>
</evidence>
<reference evidence="9 10" key="1">
    <citation type="submission" date="2018-01" db="EMBL/GenBank/DDBJ databases">
        <title>Complete genome sequence of Bacteriovorax stolpii DSM12778.</title>
        <authorList>
            <person name="Tang B."/>
            <person name="Chang J."/>
        </authorList>
    </citation>
    <scope>NUCLEOTIDE SEQUENCE [LARGE SCALE GENOMIC DNA]</scope>
    <source>
        <strain evidence="9 10">DSM 12778</strain>
    </source>
</reference>
<dbReference type="GO" id="GO:0004497">
    <property type="term" value="F:monooxygenase activity"/>
    <property type="evidence" value="ECO:0007669"/>
    <property type="project" value="UniProtKB-KW"/>
</dbReference>
<dbReference type="Proteomes" id="UP000235584">
    <property type="component" value="Chromosome"/>
</dbReference>
<dbReference type="InterPro" id="IPR017972">
    <property type="entry name" value="Cyt_P450_CS"/>
</dbReference>
<sequence length="459" mass="53717">MTRVLSKLNIEFMNQTRLNSPPKAQGNLFLGNLFQMKDEGVHFYPRMARLYGDAITARIGWKSFYLFFHPDHIKEVLQDKSDIYIKGDQYNQLRHLMGTGLLTSEGKDWEKQRRMLNPIFGKNGLDILLVQIKKASEQFVARLEVEQELDWSRKMFDFALEVAVTSFFGSSLDPQKMDQMAHDMHICMRFVSRRMTNLINVPLNFPVQEHVEFKSALKRVKTEIEKLYDNKVQNKGRDSKDMLDLLIAAEDEDKHNLSREEVFDQVMSFLIAGHETTAITMSWFYYLLAKKPEYQERLIKELESGDYKFETSNELGKYPFLEAIINETMRLYPAGWVIARNITEDNSVGQWNVKKGHVLAVCPYVAHRDPRWWNNPDDFMPERFLDSEVMKNLPRGAFVPFSIGKRNCIGSRFSLMEITVFALEFFKHFKMTTMQKEVGVKGYVTLKTDRPVRLTLHKK</sequence>
<evidence type="ECO:0000256" key="2">
    <source>
        <dbReference type="ARBA" id="ARBA00022617"/>
    </source>
</evidence>
<keyword evidence="10" id="KW-1185">Reference proteome</keyword>
<feature type="binding site" description="axial binding residue" evidence="7">
    <location>
        <position position="408"/>
    </location>
    <ligand>
        <name>heme</name>
        <dbReference type="ChEBI" id="CHEBI:30413"/>
    </ligand>
    <ligandPart>
        <name>Fe</name>
        <dbReference type="ChEBI" id="CHEBI:18248"/>
    </ligandPart>
</feature>
<protein>
    <recommendedName>
        <fullName evidence="11">Cytochrome P450</fullName>
    </recommendedName>
</protein>
<dbReference type="PRINTS" id="PR00463">
    <property type="entry name" value="EP450I"/>
</dbReference>
<dbReference type="GO" id="GO:0016705">
    <property type="term" value="F:oxidoreductase activity, acting on paired donors, with incorporation or reduction of molecular oxygen"/>
    <property type="evidence" value="ECO:0007669"/>
    <property type="project" value="InterPro"/>
</dbReference>
<evidence type="ECO:0000256" key="3">
    <source>
        <dbReference type="ARBA" id="ARBA00022723"/>
    </source>
</evidence>
<evidence type="ECO:0008006" key="11">
    <source>
        <dbReference type="Google" id="ProtNLM"/>
    </source>
</evidence>
<evidence type="ECO:0000313" key="10">
    <source>
        <dbReference type="Proteomes" id="UP000235584"/>
    </source>
</evidence>
<evidence type="ECO:0000256" key="8">
    <source>
        <dbReference type="RuleBase" id="RU000461"/>
    </source>
</evidence>
<dbReference type="GO" id="GO:0005506">
    <property type="term" value="F:iron ion binding"/>
    <property type="evidence" value="ECO:0007669"/>
    <property type="project" value="InterPro"/>
</dbReference>
<dbReference type="PANTHER" id="PTHR24291:SF50">
    <property type="entry name" value="BIFUNCTIONAL ALBAFLAVENONE MONOOXYGENASE_TERPENE SYNTHASE"/>
    <property type="match status" value="1"/>
</dbReference>
<dbReference type="InterPro" id="IPR050196">
    <property type="entry name" value="Cytochrome_P450_Monoox"/>
</dbReference>
<keyword evidence="6 8" id="KW-0503">Monooxygenase</keyword>
<keyword evidence="4 8" id="KW-0560">Oxidoreductase</keyword>
<dbReference type="InterPro" id="IPR002401">
    <property type="entry name" value="Cyt_P450_E_grp-I"/>
</dbReference>
<dbReference type="EMBL" id="CP025704">
    <property type="protein sequence ID" value="AUN97438.1"/>
    <property type="molecule type" value="Genomic_DNA"/>
</dbReference>
<dbReference type="PRINTS" id="PR00385">
    <property type="entry name" value="P450"/>
</dbReference>
<dbReference type="InterPro" id="IPR001128">
    <property type="entry name" value="Cyt_P450"/>
</dbReference>
<gene>
    <name evidence="9" type="ORF">C0V70_04805</name>
</gene>
<dbReference type="PROSITE" id="PS00086">
    <property type="entry name" value="CYTOCHROME_P450"/>
    <property type="match status" value="1"/>
</dbReference>
<keyword evidence="5 7" id="KW-0408">Iron</keyword>
<evidence type="ECO:0000256" key="1">
    <source>
        <dbReference type="ARBA" id="ARBA00010617"/>
    </source>
</evidence>
<dbReference type="KEGG" id="bsto:C0V70_04805"/>
<evidence type="ECO:0000256" key="5">
    <source>
        <dbReference type="ARBA" id="ARBA00023004"/>
    </source>
</evidence>
<accession>A0A2K9NPL0</accession>
<evidence type="ECO:0000256" key="4">
    <source>
        <dbReference type="ARBA" id="ARBA00023002"/>
    </source>
</evidence>
<evidence type="ECO:0000313" key="9">
    <source>
        <dbReference type="EMBL" id="AUN97438.1"/>
    </source>
</evidence>
<comment type="similarity">
    <text evidence="1 8">Belongs to the cytochrome P450 family.</text>
</comment>
<dbReference type="SUPFAM" id="SSF48264">
    <property type="entry name" value="Cytochrome P450"/>
    <property type="match status" value="1"/>
</dbReference>
<dbReference type="InterPro" id="IPR036396">
    <property type="entry name" value="Cyt_P450_sf"/>
</dbReference>
<dbReference type="Gene3D" id="1.10.630.10">
    <property type="entry name" value="Cytochrome P450"/>
    <property type="match status" value="1"/>
</dbReference>